<evidence type="ECO:0000259" key="8">
    <source>
        <dbReference type="Pfam" id="PF10411"/>
    </source>
</evidence>
<comment type="similarity">
    <text evidence="2 7">Belongs to the thioredoxin family. DsbC subfamily.</text>
</comment>
<comment type="caution">
    <text evidence="10">The sequence shown here is derived from an EMBL/GenBank/DDBJ whole genome shotgun (WGS) entry which is preliminary data.</text>
</comment>
<feature type="signal peptide" evidence="7">
    <location>
        <begin position="1"/>
        <end position="22"/>
    </location>
</feature>
<evidence type="ECO:0000256" key="5">
    <source>
        <dbReference type="ARBA" id="ARBA00023157"/>
    </source>
</evidence>
<dbReference type="InterPro" id="IPR009094">
    <property type="entry name" value="DiS-bond_isomerase_DsbC/G_N_sf"/>
</dbReference>
<comment type="subcellular location">
    <subcellularLocation>
        <location evidence="1 7">Periplasm</location>
    </subcellularLocation>
</comment>
<dbReference type="CDD" id="cd03020">
    <property type="entry name" value="DsbA_DsbC_DsbG"/>
    <property type="match status" value="1"/>
</dbReference>
<evidence type="ECO:0000256" key="1">
    <source>
        <dbReference type="ARBA" id="ARBA00004418"/>
    </source>
</evidence>
<dbReference type="AlphaFoldDB" id="A0A7V2T2U0"/>
<keyword evidence="5" id="KW-1015">Disulfide bond</keyword>
<keyword evidence="4 7" id="KW-0574">Periplasm</keyword>
<dbReference type="GO" id="GO:0042597">
    <property type="term" value="C:periplasmic space"/>
    <property type="evidence" value="ECO:0007669"/>
    <property type="project" value="UniProtKB-SubCell"/>
</dbReference>
<accession>A0A7V2T2U0</accession>
<dbReference type="InterPro" id="IPR051470">
    <property type="entry name" value="Thiol:disulfide_interchange"/>
</dbReference>
<organism evidence="10">
    <name type="scientific">Leucothrix mucor</name>
    <dbReference type="NCBI Taxonomy" id="45248"/>
    <lineage>
        <taxon>Bacteria</taxon>
        <taxon>Pseudomonadati</taxon>
        <taxon>Pseudomonadota</taxon>
        <taxon>Gammaproteobacteria</taxon>
        <taxon>Thiotrichales</taxon>
        <taxon>Thiotrichaceae</taxon>
        <taxon>Leucothrix</taxon>
    </lineage>
</organism>
<dbReference type="PANTHER" id="PTHR35272:SF3">
    <property type="entry name" value="THIOL:DISULFIDE INTERCHANGE PROTEIN DSBC"/>
    <property type="match status" value="1"/>
</dbReference>
<dbReference type="SUPFAM" id="SSF52833">
    <property type="entry name" value="Thioredoxin-like"/>
    <property type="match status" value="1"/>
</dbReference>
<dbReference type="InterPro" id="IPR012336">
    <property type="entry name" value="Thioredoxin-like_fold"/>
</dbReference>
<comment type="function">
    <text evidence="7">Required for disulfide bond formation in some periplasmic proteins. Acts by transferring its disulfide bond to other proteins and is reduced in the process.</text>
</comment>
<evidence type="ECO:0000256" key="6">
    <source>
        <dbReference type="ARBA" id="ARBA00023284"/>
    </source>
</evidence>
<evidence type="ECO:0000259" key="9">
    <source>
        <dbReference type="Pfam" id="PF13098"/>
    </source>
</evidence>
<keyword evidence="3 7" id="KW-0732">Signal</keyword>
<feature type="domain" description="Thioredoxin-like fold" evidence="9">
    <location>
        <begin position="132"/>
        <end position="258"/>
    </location>
</feature>
<evidence type="ECO:0000256" key="4">
    <source>
        <dbReference type="ARBA" id="ARBA00022764"/>
    </source>
</evidence>
<dbReference type="Gene3D" id="3.10.450.70">
    <property type="entry name" value="Disulphide bond isomerase, DsbC/G, N-terminal"/>
    <property type="match status" value="1"/>
</dbReference>
<dbReference type="InterPro" id="IPR033954">
    <property type="entry name" value="DiS-bond_Isoase_DsbC/G"/>
</dbReference>
<dbReference type="Gene3D" id="3.40.30.10">
    <property type="entry name" value="Glutaredoxin"/>
    <property type="match status" value="1"/>
</dbReference>
<dbReference type="SUPFAM" id="SSF54423">
    <property type="entry name" value="DsbC/DsbG N-terminal domain-like"/>
    <property type="match status" value="1"/>
</dbReference>
<evidence type="ECO:0000256" key="7">
    <source>
        <dbReference type="RuleBase" id="RU364038"/>
    </source>
</evidence>
<protein>
    <recommendedName>
        <fullName evidence="7">Thiol:disulfide interchange protein</fullName>
    </recommendedName>
</protein>
<dbReference type="Pfam" id="PF10411">
    <property type="entry name" value="DsbC_N"/>
    <property type="match status" value="1"/>
</dbReference>
<keyword evidence="6 7" id="KW-0676">Redox-active center</keyword>
<dbReference type="Proteomes" id="UP000885750">
    <property type="component" value="Unassembled WGS sequence"/>
</dbReference>
<feature type="chain" id="PRO_5031587953" description="Thiol:disulfide interchange protein" evidence="7">
    <location>
        <begin position="23"/>
        <end position="272"/>
    </location>
</feature>
<dbReference type="Pfam" id="PF13098">
    <property type="entry name" value="Thioredoxin_2"/>
    <property type="match status" value="1"/>
</dbReference>
<dbReference type="EMBL" id="DRMS01000475">
    <property type="protein sequence ID" value="HFC93632.1"/>
    <property type="molecule type" value="Genomic_DNA"/>
</dbReference>
<reference evidence="10" key="1">
    <citation type="journal article" date="2020" name="mSystems">
        <title>Genome- and Community-Level Interaction Insights into Carbon Utilization and Element Cycling Functions of Hydrothermarchaeota in Hydrothermal Sediment.</title>
        <authorList>
            <person name="Zhou Z."/>
            <person name="Liu Y."/>
            <person name="Xu W."/>
            <person name="Pan J."/>
            <person name="Luo Z.H."/>
            <person name="Li M."/>
        </authorList>
    </citation>
    <scope>NUCLEOTIDE SEQUENCE [LARGE SCALE GENOMIC DNA]</scope>
    <source>
        <strain evidence="10">HyVt-493</strain>
    </source>
</reference>
<feature type="domain" description="Disulphide bond isomerase DsbC/G N-terminal" evidence="8">
    <location>
        <begin position="41"/>
        <end position="108"/>
    </location>
</feature>
<evidence type="ECO:0000256" key="3">
    <source>
        <dbReference type="ARBA" id="ARBA00022729"/>
    </source>
</evidence>
<gene>
    <name evidence="10" type="ORF">ENJ51_12560</name>
</gene>
<evidence type="ECO:0000256" key="2">
    <source>
        <dbReference type="ARBA" id="ARBA00009813"/>
    </source>
</evidence>
<proteinExistence type="inferred from homology"/>
<dbReference type="InterPro" id="IPR018950">
    <property type="entry name" value="DiS-bond_isomerase_DsbC/G_N"/>
</dbReference>
<evidence type="ECO:0000313" key="10">
    <source>
        <dbReference type="EMBL" id="HFC93632.1"/>
    </source>
</evidence>
<dbReference type="InterPro" id="IPR036249">
    <property type="entry name" value="Thioredoxin-like_sf"/>
</dbReference>
<dbReference type="PANTHER" id="PTHR35272">
    <property type="entry name" value="THIOL:DISULFIDE INTERCHANGE PROTEIN DSBC-RELATED"/>
    <property type="match status" value="1"/>
</dbReference>
<name>A0A7V2T2U0_LEUMU</name>
<sequence>MVKKLLIASTLSGLLIAGLAMADADTKTTKAEVKTATSTETAKTDNIIDSLKTLLTETFNRTPDSLTESPVSGIYQVLYGTEVVYVSRDGKYFIAGDMINMGTRENLSKLAKRSVRNDIMKTKLKDPIVFKAKDEKHVVKVFTDIDCPYCAKLHREVPALNEKGITVEYLMFPRAGIGSKSYDKAVSVWCAGDSKAQQTAMTTAKERKPFDEKKCENPVKAQYELGQEVGVTGTPALVTSTGRLIPGYMTADRLVKMLEADSQSKKSAVKKN</sequence>